<evidence type="ECO:0000313" key="5">
    <source>
        <dbReference type="Proteomes" id="UP000186132"/>
    </source>
</evidence>
<comment type="similarity">
    <text evidence="1">Belongs to the PrpD family.</text>
</comment>
<evidence type="ECO:0000259" key="3">
    <source>
        <dbReference type="Pfam" id="PF19305"/>
    </source>
</evidence>
<dbReference type="Pfam" id="PF19305">
    <property type="entry name" value="MmgE_PrpD_C"/>
    <property type="match status" value="1"/>
</dbReference>
<dbReference type="OrthoDB" id="3781756at2"/>
<dbReference type="SUPFAM" id="SSF103378">
    <property type="entry name" value="2-methylcitrate dehydratase PrpD"/>
    <property type="match status" value="1"/>
</dbReference>
<evidence type="ECO:0000256" key="1">
    <source>
        <dbReference type="ARBA" id="ARBA00006174"/>
    </source>
</evidence>
<dbReference type="STRING" id="1206085.SAMN05443575_2592"/>
<accession>A0A1M5M034</accession>
<keyword evidence="5" id="KW-1185">Reference proteome</keyword>
<dbReference type="InterPro" id="IPR045337">
    <property type="entry name" value="MmgE_PrpD_C"/>
</dbReference>
<dbReference type="PANTHER" id="PTHR16943">
    <property type="entry name" value="2-METHYLCITRATE DEHYDRATASE-RELATED"/>
    <property type="match status" value="1"/>
</dbReference>
<dbReference type="RefSeq" id="WP_073390718.1">
    <property type="nucleotide sequence ID" value="NZ_FQVU01000003.1"/>
</dbReference>
<protein>
    <submittedName>
        <fullName evidence="4">2-methylcitrate dehydratase PrpD</fullName>
    </submittedName>
</protein>
<reference evidence="4 5" key="1">
    <citation type="submission" date="2016-11" db="EMBL/GenBank/DDBJ databases">
        <authorList>
            <person name="Jaros S."/>
            <person name="Januszkiewicz K."/>
            <person name="Wedrychowicz H."/>
        </authorList>
    </citation>
    <scope>NUCLEOTIDE SEQUENCE [LARGE SCALE GENOMIC DNA]</scope>
    <source>
        <strain evidence="4 5">DSM 45627</strain>
    </source>
</reference>
<dbReference type="InterPro" id="IPR042188">
    <property type="entry name" value="MmgE/PrpD_sf_2"/>
</dbReference>
<name>A0A1M5M034_9ACTN</name>
<dbReference type="Proteomes" id="UP000186132">
    <property type="component" value="Unassembled WGS sequence"/>
</dbReference>
<dbReference type="InterPro" id="IPR042183">
    <property type="entry name" value="MmgE/PrpD_sf_1"/>
</dbReference>
<dbReference type="AlphaFoldDB" id="A0A1M5M034"/>
<evidence type="ECO:0000259" key="2">
    <source>
        <dbReference type="Pfam" id="PF03972"/>
    </source>
</evidence>
<dbReference type="Gene3D" id="3.30.1330.120">
    <property type="entry name" value="2-methylcitrate dehydratase PrpD"/>
    <property type="match status" value="1"/>
</dbReference>
<dbReference type="PANTHER" id="PTHR16943:SF8">
    <property type="entry name" value="2-METHYLCITRATE DEHYDRATASE"/>
    <property type="match status" value="1"/>
</dbReference>
<dbReference type="Gene3D" id="1.10.4100.10">
    <property type="entry name" value="2-methylcitrate dehydratase PrpD"/>
    <property type="match status" value="1"/>
</dbReference>
<gene>
    <name evidence="4" type="ORF">SAMN05443575_2592</name>
</gene>
<evidence type="ECO:0000313" key="4">
    <source>
        <dbReference type="EMBL" id="SHG70540.1"/>
    </source>
</evidence>
<dbReference type="EMBL" id="FQVU01000003">
    <property type="protein sequence ID" value="SHG70540.1"/>
    <property type="molecule type" value="Genomic_DNA"/>
</dbReference>
<dbReference type="GO" id="GO:0016829">
    <property type="term" value="F:lyase activity"/>
    <property type="evidence" value="ECO:0007669"/>
    <property type="project" value="InterPro"/>
</dbReference>
<feature type="domain" description="MmgE/PrpD C-terminal" evidence="3">
    <location>
        <begin position="274"/>
        <end position="422"/>
    </location>
</feature>
<dbReference type="InterPro" id="IPR005656">
    <property type="entry name" value="MmgE_PrpD"/>
</dbReference>
<dbReference type="InterPro" id="IPR045336">
    <property type="entry name" value="MmgE_PrpD_N"/>
</dbReference>
<organism evidence="4 5">
    <name type="scientific">Jatrophihabitans endophyticus</name>
    <dbReference type="NCBI Taxonomy" id="1206085"/>
    <lineage>
        <taxon>Bacteria</taxon>
        <taxon>Bacillati</taxon>
        <taxon>Actinomycetota</taxon>
        <taxon>Actinomycetes</taxon>
        <taxon>Jatrophihabitantales</taxon>
        <taxon>Jatrophihabitantaceae</taxon>
        <taxon>Jatrophihabitans</taxon>
    </lineage>
</organism>
<dbReference type="InterPro" id="IPR036148">
    <property type="entry name" value="MmgE/PrpD_sf"/>
</dbReference>
<dbReference type="Pfam" id="PF03972">
    <property type="entry name" value="MmgE_PrpD_N"/>
    <property type="match status" value="1"/>
</dbReference>
<feature type="domain" description="MmgE/PrpD N-terminal" evidence="2">
    <location>
        <begin position="20"/>
        <end position="233"/>
    </location>
</feature>
<sequence>MTTNATDPSPADVTARAVADLARWAAALRWDDVPEPVRERLALVLFDTLAVTALGAELPEHAALVAAWRPGPGPAPLAGTTTTTTTDTAAHLNAVALVSLELDEGNKFARGHPAAHGFPAVLALACELDASGQDTATALLVAYEVAARFGRATSLRAGAHPHGNWGVAGAAAGCARLLGLDADATAAAIDAGSALPVAGHFASALDGNPVRNTWVGVSNTSGLAAARLAAAGLARNTGSAATSLGDLLGRFDPTALTAELGRRHDITRGYFKRHASCSFTHPAADAVLALRRHVGPANVDDVLVETHSLGAGLDRTSWDSRLGAMFSTPFVVAAALQHGRVGPRQSGPQRDDPELAQLAARVRVRTAADLDARLPVERAARVTIHTDDGRTLVHEVPNPVGDADHHPLDADDVAALFAQLLADPATLPRLREQAYGLATAPSVRPLLAPSA</sequence>
<proteinExistence type="inferred from homology"/>